<dbReference type="Gene3D" id="3.30.70.1450">
    <property type="entry name" value="Regulator of K+ conductance, C-terminal domain"/>
    <property type="match status" value="2"/>
</dbReference>
<keyword evidence="5" id="KW-0520">NAD</keyword>
<dbReference type="Proteomes" id="UP000704068">
    <property type="component" value="Unassembled WGS sequence"/>
</dbReference>
<evidence type="ECO:0000256" key="1">
    <source>
        <dbReference type="ARBA" id="ARBA00017378"/>
    </source>
</evidence>
<dbReference type="AlphaFoldDB" id="A0A929RXG2"/>
<evidence type="ECO:0000256" key="3">
    <source>
        <dbReference type="ARBA" id="ARBA00022538"/>
    </source>
</evidence>
<dbReference type="PROSITE" id="PS51202">
    <property type="entry name" value="RCK_C"/>
    <property type="match status" value="2"/>
</dbReference>
<evidence type="ECO:0000256" key="6">
    <source>
        <dbReference type="ARBA" id="ARBA00023065"/>
    </source>
</evidence>
<accession>A0A929RXG2</accession>
<dbReference type="Pfam" id="PF02080">
    <property type="entry name" value="TrkA_C"/>
    <property type="match status" value="1"/>
</dbReference>
<evidence type="ECO:0000313" key="9">
    <source>
        <dbReference type="EMBL" id="MBF0970344.1"/>
    </source>
</evidence>
<dbReference type="NCBIfam" id="NF007038">
    <property type="entry name" value="PRK09496.2-6"/>
    <property type="match status" value="1"/>
</dbReference>
<proteinExistence type="predicted"/>
<evidence type="ECO:0000256" key="5">
    <source>
        <dbReference type="ARBA" id="ARBA00023027"/>
    </source>
</evidence>
<evidence type="ECO:0000256" key="2">
    <source>
        <dbReference type="ARBA" id="ARBA00022448"/>
    </source>
</evidence>
<protein>
    <recommendedName>
        <fullName evidence="1">Trk system potassium uptake protein TrkA</fullName>
    </recommendedName>
</protein>
<keyword evidence="3" id="KW-0633">Potassium transport</keyword>
<dbReference type="Gene3D" id="3.40.50.720">
    <property type="entry name" value="NAD(P)-binding Rossmann-like Domain"/>
    <property type="match status" value="2"/>
</dbReference>
<dbReference type="NCBIfam" id="NF007039">
    <property type="entry name" value="PRK09496.3-2"/>
    <property type="match status" value="1"/>
</dbReference>
<keyword evidence="6" id="KW-0406">Ion transport</keyword>
<sequence>MKIIIAGAGAIGRHLAKLFTKEHHDITLIDEDEEKLLNIGANFDLLTLCASPTSLVTLNNAEIKKADLFISVMPDEAHNIMSCILANRLGAKKTVSRVDNPEYALMQNEEIFKSVGINSIVYPEQLAGLEIIQNIKRSWVRQWIEVQGGELLLICVKVREGARCLDVPLRDLCAPDMPLHVVAIKRHGETHIPHGNDVLRCYDSVYFMTTPKYVPYLKEIAGKTDYPDVKNVFFLGGGKTTERALVHLPDYMRAKVFEADIHRIEQLDSTLNNPHVMFIHSDGRDVDLLVEEGIHNAQAFVAATGNSEVNVLTCLAAKRLGVRKTVAVVENSDYIAMAESLDIGSIINKKRLAAGHIYRMILKADVTTVKNLTVAAADVAEFVVKEGSKVTRRPVKDLKLPPEVTLGGMVRGKVGVLINGNTLLQTGDRVVAFCLEGSLKRLEKYFN</sequence>
<dbReference type="EMBL" id="JABZGR010000011">
    <property type="protein sequence ID" value="MBF0970344.1"/>
    <property type="molecule type" value="Genomic_DNA"/>
</dbReference>
<evidence type="ECO:0000259" key="8">
    <source>
        <dbReference type="PROSITE" id="PS51202"/>
    </source>
</evidence>
<dbReference type="RefSeq" id="WP_303763694.1">
    <property type="nucleotide sequence ID" value="NZ_JABZGR010000011.1"/>
</dbReference>
<dbReference type="SUPFAM" id="SSF51735">
    <property type="entry name" value="NAD(P)-binding Rossmann-fold domains"/>
    <property type="match status" value="2"/>
</dbReference>
<dbReference type="InterPro" id="IPR006036">
    <property type="entry name" value="K_uptake_TrkA"/>
</dbReference>
<gene>
    <name evidence="9" type="primary">trkA</name>
    <name evidence="9" type="ORF">HXK21_04815</name>
</gene>
<dbReference type="InterPro" id="IPR006037">
    <property type="entry name" value="RCK_C"/>
</dbReference>
<keyword evidence="2" id="KW-0813">Transport</keyword>
<feature type="domain" description="RCK C-terminal" evidence="8">
    <location>
        <begin position="367"/>
        <end position="447"/>
    </location>
</feature>
<name>A0A929RXG2_9BACT</name>
<organism evidence="9 10">
    <name type="scientific">Alloprevotella tannerae</name>
    <dbReference type="NCBI Taxonomy" id="76122"/>
    <lineage>
        <taxon>Bacteria</taxon>
        <taxon>Pseudomonadati</taxon>
        <taxon>Bacteroidota</taxon>
        <taxon>Bacteroidia</taxon>
        <taxon>Bacteroidales</taxon>
        <taxon>Prevotellaceae</taxon>
        <taxon>Alloprevotella</taxon>
    </lineage>
</organism>
<feature type="domain" description="RCK C-terminal" evidence="8">
    <location>
        <begin position="141"/>
        <end position="223"/>
    </location>
</feature>
<evidence type="ECO:0000256" key="4">
    <source>
        <dbReference type="ARBA" id="ARBA00022958"/>
    </source>
</evidence>
<dbReference type="PROSITE" id="PS51201">
    <property type="entry name" value="RCK_N"/>
    <property type="match status" value="1"/>
</dbReference>
<feature type="domain" description="RCK N-terminal" evidence="7">
    <location>
        <begin position="1"/>
        <end position="115"/>
    </location>
</feature>
<dbReference type="Pfam" id="PF02254">
    <property type="entry name" value="TrkA_N"/>
    <property type="match status" value="2"/>
</dbReference>
<dbReference type="InterPro" id="IPR003148">
    <property type="entry name" value="RCK_N"/>
</dbReference>
<dbReference type="SUPFAM" id="SSF116726">
    <property type="entry name" value="TrkA C-terminal domain-like"/>
    <property type="match status" value="2"/>
</dbReference>
<dbReference type="GO" id="GO:0005886">
    <property type="term" value="C:plasma membrane"/>
    <property type="evidence" value="ECO:0007669"/>
    <property type="project" value="InterPro"/>
</dbReference>
<dbReference type="InterPro" id="IPR036291">
    <property type="entry name" value="NAD(P)-bd_dom_sf"/>
</dbReference>
<evidence type="ECO:0000313" key="10">
    <source>
        <dbReference type="Proteomes" id="UP000704068"/>
    </source>
</evidence>
<dbReference type="GO" id="GO:0015079">
    <property type="term" value="F:potassium ion transmembrane transporter activity"/>
    <property type="evidence" value="ECO:0007669"/>
    <property type="project" value="InterPro"/>
</dbReference>
<dbReference type="PANTHER" id="PTHR43833">
    <property type="entry name" value="POTASSIUM CHANNEL PROTEIN 2-RELATED-RELATED"/>
    <property type="match status" value="1"/>
</dbReference>
<evidence type="ECO:0000259" key="7">
    <source>
        <dbReference type="PROSITE" id="PS51201"/>
    </source>
</evidence>
<dbReference type="InterPro" id="IPR036721">
    <property type="entry name" value="RCK_C_sf"/>
</dbReference>
<dbReference type="PANTHER" id="PTHR43833:SF5">
    <property type="entry name" value="TRK SYSTEM POTASSIUM UPTAKE PROTEIN TRKA"/>
    <property type="match status" value="1"/>
</dbReference>
<reference evidence="9" key="1">
    <citation type="submission" date="2020-04" db="EMBL/GenBank/DDBJ databases">
        <title>Deep metagenomics examines the oral microbiome during advanced dental caries in children, revealing novel taxa and co-occurrences with host molecules.</title>
        <authorList>
            <person name="Baker J.L."/>
            <person name="Morton J.T."/>
            <person name="Dinis M."/>
            <person name="Alvarez R."/>
            <person name="Tran N.C."/>
            <person name="Knight R."/>
            <person name="Edlund A."/>
        </authorList>
    </citation>
    <scope>NUCLEOTIDE SEQUENCE</scope>
    <source>
        <strain evidence="9">JCVI_34_bin.1</strain>
    </source>
</reference>
<dbReference type="PRINTS" id="PR00335">
    <property type="entry name" value="KUPTAKETRKA"/>
</dbReference>
<dbReference type="InterPro" id="IPR050721">
    <property type="entry name" value="Trk_Ktr_HKT_K-transport"/>
</dbReference>
<keyword evidence="4" id="KW-0630">Potassium</keyword>
<comment type="caution">
    <text evidence="9">The sequence shown here is derived from an EMBL/GenBank/DDBJ whole genome shotgun (WGS) entry which is preliminary data.</text>
</comment>